<dbReference type="AlphaFoldDB" id="A0A6A0A1J9"/>
<evidence type="ECO:0000256" key="1">
    <source>
        <dbReference type="SAM" id="Phobius"/>
    </source>
</evidence>
<accession>A0A6A0A1J9</accession>
<dbReference type="InterPro" id="IPR038765">
    <property type="entry name" value="Papain-like_cys_pep_sf"/>
</dbReference>
<organism evidence="2 3">
    <name type="scientific">Haematococcus lacustris</name>
    <name type="common">Green alga</name>
    <name type="synonym">Haematococcus pluvialis</name>
    <dbReference type="NCBI Taxonomy" id="44745"/>
    <lineage>
        <taxon>Eukaryota</taxon>
        <taxon>Viridiplantae</taxon>
        <taxon>Chlorophyta</taxon>
        <taxon>core chlorophytes</taxon>
        <taxon>Chlorophyceae</taxon>
        <taxon>CS clade</taxon>
        <taxon>Chlamydomonadales</taxon>
        <taxon>Haematococcaceae</taxon>
        <taxon>Haematococcus</taxon>
    </lineage>
</organism>
<keyword evidence="1" id="KW-1133">Transmembrane helix</keyword>
<dbReference type="Gene3D" id="3.40.395.10">
    <property type="entry name" value="Adenoviral Proteinase, Chain A"/>
    <property type="match status" value="1"/>
</dbReference>
<feature type="non-terminal residue" evidence="2">
    <location>
        <position position="1"/>
    </location>
</feature>
<feature type="transmembrane region" description="Helical" evidence="1">
    <location>
        <begin position="362"/>
        <end position="383"/>
    </location>
</feature>
<dbReference type="EMBL" id="BLLF01002149">
    <property type="protein sequence ID" value="GFH22902.1"/>
    <property type="molecule type" value="Genomic_DNA"/>
</dbReference>
<dbReference type="SUPFAM" id="SSF54001">
    <property type="entry name" value="Cysteine proteinases"/>
    <property type="match status" value="1"/>
</dbReference>
<comment type="caution">
    <text evidence="2">The sequence shown here is derived from an EMBL/GenBank/DDBJ whole genome shotgun (WGS) entry which is preliminary data.</text>
</comment>
<feature type="non-terminal residue" evidence="2">
    <location>
        <position position="481"/>
    </location>
</feature>
<evidence type="ECO:0000313" key="3">
    <source>
        <dbReference type="Proteomes" id="UP000485058"/>
    </source>
</evidence>
<gene>
    <name evidence="2" type="ORF">HaLaN_20433</name>
</gene>
<keyword evidence="1" id="KW-0812">Transmembrane</keyword>
<keyword evidence="3" id="KW-1185">Reference proteome</keyword>
<name>A0A6A0A1J9_HAELA</name>
<protein>
    <submittedName>
        <fullName evidence="2">Uncharacterized protein</fullName>
    </submittedName>
</protein>
<keyword evidence="1" id="KW-0472">Membrane</keyword>
<evidence type="ECO:0000313" key="2">
    <source>
        <dbReference type="EMBL" id="GFH22902.1"/>
    </source>
</evidence>
<sequence>MPVSMGLLSEAAAMVLEKGYTLIPSEPLGSGTYGLDMTTTLIIGAMHPRNTVTMPGQPFKWLVSYPPGWFGNIWVGVVVACLNLDASKYLPTNAELDVYIRKQKIELKKIGKDVDVFHELEKQHEACRASFSDLYGAEQPTKLQPVVTLAEEYISKGGRGLAKTYQQAARLVLNKIVQAAHPSKQPLLEFELEGMTQAAPTQLQAQMRPILRVPKLVATQMETVCVDTLLARKPDFHTKPSEADVRFTLSQSLMNDTLDILVQIAHVGHIWRMQAKQATTQKSHVTATGNMRVGHVPYTVSVMMQMDPAWHPEGICGVQRLEGAVPGADWAAIDKATQPDNPIMLFQGMQSFAEADIVLMPLYYYSHFIVVVFFVAAGCIVHFDSISTGRFKVSTAQEAVFVEFAQRFIINKKWEVEQGSFEQQRDSFTCGYRAFILCRTFYNARDMNYTRDIDMSGVSIMDEVKKIQTLLTEVSTKAKIK</sequence>
<proteinExistence type="predicted"/>
<reference evidence="2 3" key="1">
    <citation type="submission" date="2020-02" db="EMBL/GenBank/DDBJ databases">
        <title>Draft genome sequence of Haematococcus lacustris strain NIES-144.</title>
        <authorList>
            <person name="Morimoto D."/>
            <person name="Nakagawa S."/>
            <person name="Yoshida T."/>
            <person name="Sawayama S."/>
        </authorList>
    </citation>
    <scope>NUCLEOTIDE SEQUENCE [LARGE SCALE GENOMIC DNA]</scope>
    <source>
        <strain evidence="2 3">NIES-144</strain>
    </source>
</reference>
<dbReference type="Proteomes" id="UP000485058">
    <property type="component" value="Unassembled WGS sequence"/>
</dbReference>